<sequence>MKRRRILIVLELLVTAVTCMLGISQAISASGALLNVSIARDNCDAQCGKVKIPFPFGIGSHCSVDKWFEIFCNKSTTPHRPFLNHTGWEVLDIADFYTEAAVLMVSDTSYYYRGQNKQLQIKNPISFFNCANKLETQKTLNLTGMPFSFTSGNIFVGVSCGIPAKINSSSGNRYYQTGCTSICSSNDNRTTSNHILCDGIDCCETSISDIQVDTFEILFDNNSTITAAEQNQYESEKECKFAFMADGDYWSNYKNHSMNITRIRDMGYVPLNLSWYLNYTDFDLFKTDMSDGKVPFHSCYHEEYDYSSTNEQYRHPTLECYCRGLRGNPYLIEGCSQDVNECAELPEIPDRCGGGATCVNTYGGYHCSYKRKFILIGVGSSVGALFLLFGIWGLYKFIKRRKEIKRKQKFFKRNGGLLLQQQISSNESTVEKTKLFNSNELQKATANFSIDRILGQGGQGTVYKGMLEDGKIVAIKKSKVVDEAQLSEFINEVVILSQINHRNVVQLLGCCLETEVPLLVYEFIPNGTLSQYIHEQNEEFPFTWKMRLQVATEVAGALSYLHSAASFPIYHRDIKSTNILLDEKYRAKVADFGTSRTISIEQTHLTTIVYGTFDYLDPEYFQSSQFTEKSDVYSFGVVLVELLTGQKAISATRSAEGRNLATYFVMRMEADDVFEIIDSQVLEDAPKEEIRQMANLAQRCLNLTGRNRPTMKEVAMVLEGIQKPERAAFTVQQNHEEVEYVRTEFIEPWDVASTSTGSALDRAASTGASLLQELPLLSFGSH</sequence>
<keyword evidence="19" id="KW-1185">Reference proteome</keyword>
<comment type="catalytic activity">
    <reaction evidence="13">
        <text>L-seryl-[protein] + ATP = O-phospho-L-seryl-[protein] + ADP + H(+)</text>
        <dbReference type="Rhea" id="RHEA:17989"/>
        <dbReference type="Rhea" id="RHEA-COMP:9863"/>
        <dbReference type="Rhea" id="RHEA-COMP:11604"/>
        <dbReference type="ChEBI" id="CHEBI:15378"/>
        <dbReference type="ChEBI" id="CHEBI:29999"/>
        <dbReference type="ChEBI" id="CHEBI:30616"/>
        <dbReference type="ChEBI" id="CHEBI:83421"/>
        <dbReference type="ChEBI" id="CHEBI:456216"/>
    </reaction>
</comment>
<dbReference type="InterPro" id="IPR000719">
    <property type="entry name" value="Prot_kinase_dom"/>
</dbReference>
<keyword evidence="4 15" id="KW-0812">Transmembrane</keyword>
<evidence type="ECO:0000256" key="16">
    <source>
        <dbReference type="SAM" id="SignalP"/>
    </source>
</evidence>
<dbReference type="PANTHER" id="PTHR27005">
    <property type="entry name" value="WALL-ASSOCIATED RECEPTOR KINASE-LIKE 21"/>
    <property type="match status" value="1"/>
</dbReference>
<dbReference type="Pfam" id="PF08488">
    <property type="entry name" value="WAK"/>
    <property type="match status" value="1"/>
</dbReference>
<keyword evidence="7" id="KW-0418">Kinase</keyword>
<evidence type="ECO:0000256" key="1">
    <source>
        <dbReference type="ARBA" id="ARBA00004479"/>
    </source>
</evidence>
<proteinExistence type="predicted"/>
<dbReference type="InterPro" id="IPR013695">
    <property type="entry name" value="WAK"/>
</dbReference>
<feature type="chain" id="PRO_5041671806" description="Protein kinase domain-containing protein" evidence="16">
    <location>
        <begin position="27"/>
        <end position="782"/>
    </location>
</feature>
<evidence type="ECO:0000256" key="7">
    <source>
        <dbReference type="ARBA" id="ARBA00022777"/>
    </source>
</evidence>
<dbReference type="PANTHER" id="PTHR27005:SF280">
    <property type="entry name" value="WALL-ASSOCIATED RECEPTOR KINASE-LIKE 8"/>
    <property type="match status" value="1"/>
</dbReference>
<evidence type="ECO:0000256" key="15">
    <source>
        <dbReference type="SAM" id="Phobius"/>
    </source>
</evidence>
<keyword evidence="10 15" id="KW-0472">Membrane</keyword>
<dbReference type="GO" id="GO:0030247">
    <property type="term" value="F:polysaccharide binding"/>
    <property type="evidence" value="ECO:0007669"/>
    <property type="project" value="InterPro"/>
</dbReference>
<dbReference type="InterPro" id="IPR001245">
    <property type="entry name" value="Ser-Thr/Tyr_kinase_cat_dom"/>
</dbReference>
<dbReference type="InterPro" id="IPR025287">
    <property type="entry name" value="WAK_GUB"/>
</dbReference>
<keyword evidence="12" id="KW-0325">Glycoprotein</keyword>
<dbReference type="Pfam" id="PF13947">
    <property type="entry name" value="GUB_WAK_bind"/>
    <property type="match status" value="1"/>
</dbReference>
<comment type="catalytic activity">
    <reaction evidence="14">
        <text>L-threonyl-[protein] + ATP = O-phospho-L-threonyl-[protein] + ADP + H(+)</text>
        <dbReference type="Rhea" id="RHEA:46608"/>
        <dbReference type="Rhea" id="RHEA-COMP:11060"/>
        <dbReference type="Rhea" id="RHEA-COMP:11605"/>
        <dbReference type="ChEBI" id="CHEBI:15378"/>
        <dbReference type="ChEBI" id="CHEBI:30013"/>
        <dbReference type="ChEBI" id="CHEBI:30616"/>
        <dbReference type="ChEBI" id="CHEBI:61977"/>
        <dbReference type="ChEBI" id="CHEBI:456216"/>
    </reaction>
</comment>
<dbReference type="Gene3D" id="3.30.200.20">
    <property type="entry name" value="Phosphorylase Kinase, domain 1"/>
    <property type="match status" value="1"/>
</dbReference>
<dbReference type="GO" id="GO:0007166">
    <property type="term" value="P:cell surface receptor signaling pathway"/>
    <property type="evidence" value="ECO:0007669"/>
    <property type="project" value="InterPro"/>
</dbReference>
<dbReference type="GO" id="GO:0005509">
    <property type="term" value="F:calcium ion binding"/>
    <property type="evidence" value="ECO:0007669"/>
    <property type="project" value="InterPro"/>
</dbReference>
<dbReference type="GO" id="GO:0005886">
    <property type="term" value="C:plasma membrane"/>
    <property type="evidence" value="ECO:0007669"/>
    <property type="project" value="TreeGrafter"/>
</dbReference>
<evidence type="ECO:0000256" key="2">
    <source>
        <dbReference type="ARBA" id="ARBA00022527"/>
    </source>
</evidence>
<reference evidence="18" key="1">
    <citation type="submission" date="2023-07" db="EMBL/GenBank/DDBJ databases">
        <title>draft genome sequence of fig (Ficus carica).</title>
        <authorList>
            <person name="Takahashi T."/>
            <person name="Nishimura K."/>
        </authorList>
    </citation>
    <scope>NUCLEOTIDE SEQUENCE</scope>
</reference>
<dbReference type="PROSITE" id="PS01187">
    <property type="entry name" value="EGF_CA"/>
    <property type="match status" value="1"/>
</dbReference>
<keyword evidence="11" id="KW-1015">Disulfide bond</keyword>
<dbReference type="InterPro" id="IPR018097">
    <property type="entry name" value="EGF_Ca-bd_CS"/>
</dbReference>
<keyword evidence="3" id="KW-0808">Transferase</keyword>
<dbReference type="Gene3D" id="1.10.510.10">
    <property type="entry name" value="Transferase(Phosphotransferase) domain 1"/>
    <property type="match status" value="1"/>
</dbReference>
<evidence type="ECO:0000313" key="19">
    <source>
        <dbReference type="Proteomes" id="UP001187192"/>
    </source>
</evidence>
<dbReference type="FunFam" id="1.10.510.10:FF:000084">
    <property type="entry name" value="Wall-associated receptor kinase 2"/>
    <property type="match status" value="1"/>
</dbReference>
<dbReference type="Pfam" id="PF07714">
    <property type="entry name" value="PK_Tyr_Ser-Thr"/>
    <property type="match status" value="1"/>
</dbReference>
<evidence type="ECO:0000256" key="11">
    <source>
        <dbReference type="ARBA" id="ARBA00023157"/>
    </source>
</evidence>
<feature type="domain" description="Protein kinase" evidence="17">
    <location>
        <begin position="448"/>
        <end position="721"/>
    </location>
</feature>
<protein>
    <recommendedName>
        <fullName evidence="17">Protein kinase domain-containing protein</fullName>
    </recommendedName>
</protein>
<comment type="subcellular location">
    <subcellularLocation>
        <location evidence="1">Membrane</location>
        <topology evidence="1">Single-pass type I membrane protein</topology>
    </subcellularLocation>
</comment>
<evidence type="ECO:0000256" key="8">
    <source>
        <dbReference type="ARBA" id="ARBA00022840"/>
    </source>
</evidence>
<dbReference type="SMART" id="SM00220">
    <property type="entry name" value="S_TKc"/>
    <property type="match status" value="1"/>
</dbReference>
<dbReference type="InterPro" id="IPR008271">
    <property type="entry name" value="Ser/Thr_kinase_AS"/>
</dbReference>
<dbReference type="CDD" id="cd00054">
    <property type="entry name" value="EGF_CA"/>
    <property type="match status" value="1"/>
</dbReference>
<dbReference type="SMART" id="SM00179">
    <property type="entry name" value="EGF_CA"/>
    <property type="match status" value="1"/>
</dbReference>
<evidence type="ECO:0000256" key="10">
    <source>
        <dbReference type="ARBA" id="ARBA00023136"/>
    </source>
</evidence>
<feature type="signal peptide" evidence="16">
    <location>
        <begin position="1"/>
        <end position="26"/>
    </location>
</feature>
<feature type="transmembrane region" description="Helical" evidence="15">
    <location>
        <begin position="373"/>
        <end position="398"/>
    </location>
</feature>
<dbReference type="SUPFAM" id="SSF56112">
    <property type="entry name" value="Protein kinase-like (PK-like)"/>
    <property type="match status" value="1"/>
</dbReference>
<dbReference type="PROSITE" id="PS00108">
    <property type="entry name" value="PROTEIN_KINASE_ST"/>
    <property type="match status" value="1"/>
</dbReference>
<dbReference type="PROSITE" id="PS50011">
    <property type="entry name" value="PROTEIN_KINASE_DOM"/>
    <property type="match status" value="1"/>
</dbReference>
<comment type="caution">
    <text evidence="18">The sequence shown here is derived from an EMBL/GenBank/DDBJ whole genome shotgun (WGS) entry which is preliminary data.</text>
</comment>
<keyword evidence="5 16" id="KW-0732">Signal</keyword>
<dbReference type="Proteomes" id="UP001187192">
    <property type="component" value="Unassembled WGS sequence"/>
</dbReference>
<evidence type="ECO:0000256" key="4">
    <source>
        <dbReference type="ARBA" id="ARBA00022692"/>
    </source>
</evidence>
<keyword evidence="9 15" id="KW-1133">Transmembrane helix</keyword>
<dbReference type="FunFam" id="3.30.200.20:FF:000043">
    <property type="entry name" value="Wall-associated receptor kinase 2"/>
    <property type="match status" value="1"/>
</dbReference>
<evidence type="ECO:0000256" key="13">
    <source>
        <dbReference type="ARBA" id="ARBA00047558"/>
    </source>
</evidence>
<dbReference type="GO" id="GO:0005524">
    <property type="term" value="F:ATP binding"/>
    <property type="evidence" value="ECO:0007669"/>
    <property type="project" value="UniProtKB-KW"/>
</dbReference>
<gene>
    <name evidence="18" type="ORF">TIFTF001_039002</name>
</gene>
<dbReference type="Gene3D" id="2.10.25.10">
    <property type="entry name" value="Laminin"/>
    <property type="match status" value="1"/>
</dbReference>
<keyword evidence="8" id="KW-0067">ATP-binding</keyword>
<dbReference type="InterPro" id="IPR001881">
    <property type="entry name" value="EGF-like_Ca-bd_dom"/>
</dbReference>
<dbReference type="InterPro" id="IPR011009">
    <property type="entry name" value="Kinase-like_dom_sf"/>
</dbReference>
<name>A0AA88E8C6_FICCA</name>
<keyword evidence="6" id="KW-0547">Nucleotide-binding</keyword>
<accession>A0AA88E8C6</accession>
<dbReference type="EMBL" id="BTGU01000981">
    <property type="protein sequence ID" value="GMN69957.1"/>
    <property type="molecule type" value="Genomic_DNA"/>
</dbReference>
<evidence type="ECO:0000256" key="3">
    <source>
        <dbReference type="ARBA" id="ARBA00022679"/>
    </source>
</evidence>
<dbReference type="GO" id="GO:0004674">
    <property type="term" value="F:protein serine/threonine kinase activity"/>
    <property type="evidence" value="ECO:0007669"/>
    <property type="project" value="UniProtKB-KW"/>
</dbReference>
<evidence type="ECO:0000259" key="17">
    <source>
        <dbReference type="PROSITE" id="PS50011"/>
    </source>
</evidence>
<evidence type="ECO:0000313" key="18">
    <source>
        <dbReference type="EMBL" id="GMN69957.1"/>
    </source>
</evidence>
<dbReference type="CDD" id="cd14066">
    <property type="entry name" value="STKc_IRAK"/>
    <property type="match status" value="1"/>
</dbReference>
<dbReference type="AlphaFoldDB" id="A0AA88E8C6"/>
<evidence type="ECO:0000256" key="5">
    <source>
        <dbReference type="ARBA" id="ARBA00022729"/>
    </source>
</evidence>
<evidence type="ECO:0000256" key="12">
    <source>
        <dbReference type="ARBA" id="ARBA00023180"/>
    </source>
</evidence>
<organism evidence="18 19">
    <name type="scientific">Ficus carica</name>
    <name type="common">Common fig</name>
    <dbReference type="NCBI Taxonomy" id="3494"/>
    <lineage>
        <taxon>Eukaryota</taxon>
        <taxon>Viridiplantae</taxon>
        <taxon>Streptophyta</taxon>
        <taxon>Embryophyta</taxon>
        <taxon>Tracheophyta</taxon>
        <taxon>Spermatophyta</taxon>
        <taxon>Magnoliopsida</taxon>
        <taxon>eudicotyledons</taxon>
        <taxon>Gunneridae</taxon>
        <taxon>Pentapetalae</taxon>
        <taxon>rosids</taxon>
        <taxon>fabids</taxon>
        <taxon>Rosales</taxon>
        <taxon>Moraceae</taxon>
        <taxon>Ficeae</taxon>
        <taxon>Ficus</taxon>
    </lineage>
</organism>
<evidence type="ECO:0000256" key="6">
    <source>
        <dbReference type="ARBA" id="ARBA00022741"/>
    </source>
</evidence>
<evidence type="ECO:0000256" key="14">
    <source>
        <dbReference type="ARBA" id="ARBA00047951"/>
    </source>
</evidence>
<evidence type="ECO:0000256" key="9">
    <source>
        <dbReference type="ARBA" id="ARBA00022989"/>
    </source>
</evidence>
<dbReference type="InterPro" id="IPR045274">
    <property type="entry name" value="WAK-like"/>
</dbReference>
<keyword evidence="2" id="KW-0723">Serine/threonine-protein kinase</keyword>